<name>E0U7R1_GLOV7</name>
<dbReference type="Pfam" id="PF06967">
    <property type="entry name" value="Mo-nitro_C"/>
    <property type="match status" value="1"/>
</dbReference>
<proteinExistence type="predicted"/>
<dbReference type="OrthoDB" id="516441at2"/>
<feature type="domain" description="Mo-dependent nitrogenase C-terminal" evidence="1">
    <location>
        <begin position="40"/>
        <end position="121"/>
    </location>
</feature>
<dbReference type="STRING" id="497965.Cyan7822_2916"/>
<dbReference type="AlphaFoldDB" id="E0U7R1"/>
<keyword evidence="3" id="KW-1185">Reference proteome</keyword>
<accession>E0U7R1</accession>
<organism evidence="2 3">
    <name type="scientific">Gloeothece verrucosa (strain PCC 7822)</name>
    <name type="common">Cyanothece sp. (strain PCC 7822)</name>
    <dbReference type="NCBI Taxonomy" id="497965"/>
    <lineage>
        <taxon>Bacteria</taxon>
        <taxon>Bacillati</taxon>
        <taxon>Cyanobacteriota</taxon>
        <taxon>Cyanophyceae</taxon>
        <taxon>Oscillatoriophycideae</taxon>
        <taxon>Chroococcales</taxon>
        <taxon>Aphanothecaceae</taxon>
        <taxon>Gloeothece</taxon>
        <taxon>Gloeothece verrucosa</taxon>
    </lineage>
</organism>
<protein>
    <submittedName>
        <fullName evidence="2">Mo-dependent nitrogenase family protein</fullName>
    </submittedName>
</protein>
<gene>
    <name evidence="2" type="ordered locus">Cyan7822_2916</name>
</gene>
<reference evidence="3" key="1">
    <citation type="journal article" date="2011" name="MBio">
        <title>Novel metabolic attributes of the genus Cyanothece, comprising a group of unicellular nitrogen-fixing Cyanobacteria.</title>
        <authorList>
            <person name="Bandyopadhyay A."/>
            <person name="Elvitigala T."/>
            <person name="Welsh E."/>
            <person name="Stockel J."/>
            <person name="Liberton M."/>
            <person name="Min H."/>
            <person name="Sherman L.A."/>
            <person name="Pakrasi H.B."/>
        </authorList>
    </citation>
    <scope>NUCLEOTIDE SEQUENCE [LARGE SCALE GENOMIC DNA]</scope>
    <source>
        <strain evidence="3">PCC 7822</strain>
    </source>
</reference>
<evidence type="ECO:0000313" key="2">
    <source>
        <dbReference type="EMBL" id="ADN14873.1"/>
    </source>
</evidence>
<dbReference type="Proteomes" id="UP000008206">
    <property type="component" value="Chromosome"/>
</dbReference>
<dbReference type="HOGENOM" id="CLU_156633_0_0_3"/>
<dbReference type="RefSeq" id="WP_013322976.1">
    <property type="nucleotide sequence ID" value="NC_014501.1"/>
</dbReference>
<dbReference type="KEGG" id="cyj:Cyan7822_2916"/>
<evidence type="ECO:0000259" key="1">
    <source>
        <dbReference type="Pfam" id="PF06967"/>
    </source>
</evidence>
<sequence>MDVTYYTIKHLILCDWFESPSKDRVKAVKKIPFWKKLTPLKWLRVRIDQIQVSDPALAHRICQLIPAQCPFARDLKWFGQTLVTIPPLCKINPLYEELMALRWRALCYLADECGQDISAYC</sequence>
<dbReference type="eggNOG" id="COG3793">
    <property type="taxonomic scope" value="Bacteria"/>
</dbReference>
<dbReference type="InterPro" id="IPR009717">
    <property type="entry name" value="Mo-dep_Nase_C"/>
</dbReference>
<evidence type="ECO:0000313" key="3">
    <source>
        <dbReference type="Proteomes" id="UP000008206"/>
    </source>
</evidence>
<dbReference type="EMBL" id="CP002198">
    <property type="protein sequence ID" value="ADN14873.1"/>
    <property type="molecule type" value="Genomic_DNA"/>
</dbReference>